<dbReference type="Proteomes" id="UP000442695">
    <property type="component" value="Unassembled WGS sequence"/>
</dbReference>
<organism evidence="1 2">
    <name type="scientific">Pseudomonas putida</name>
    <name type="common">Arthrobacter siderocapsulatus</name>
    <dbReference type="NCBI Taxonomy" id="303"/>
    <lineage>
        <taxon>Bacteria</taxon>
        <taxon>Pseudomonadati</taxon>
        <taxon>Pseudomonadota</taxon>
        <taxon>Gammaproteobacteria</taxon>
        <taxon>Pseudomonadales</taxon>
        <taxon>Pseudomonadaceae</taxon>
        <taxon>Pseudomonas</taxon>
    </lineage>
</organism>
<proteinExistence type="predicted"/>
<sequence length="185" mass="20769">MNQVIRSFHHAQPTTQAVQLISPADFYRKLLAHDWYYAWSDDSSVYRAGQIAHALLVQLANNAGPVQKWLFSEVSKHYSTGEPWGTPRHPLPAPPTELTTKDAVKIRIELVKAELTTRLIEKLGAIVPATFKAHDPVKPVLEKVYLHGFYAGKAQPPALIGRHPKLRKAWDDGQFVVHDLAKKAI</sequence>
<dbReference type="RefSeq" id="WP_156858610.1">
    <property type="nucleotide sequence ID" value="NZ_WOWR01000005.1"/>
</dbReference>
<reference evidence="1 2" key="1">
    <citation type="submission" date="2019-12" db="EMBL/GenBank/DDBJ databases">
        <authorList>
            <person name="Woiski C."/>
        </authorList>
    </citation>
    <scope>NUCLEOTIDE SEQUENCE [LARGE SCALE GENOMIC DNA]</scope>
    <source>
        <strain evidence="1 2">BOE100</strain>
    </source>
</reference>
<comment type="caution">
    <text evidence="1">The sequence shown here is derived from an EMBL/GenBank/DDBJ whole genome shotgun (WGS) entry which is preliminary data.</text>
</comment>
<dbReference type="AlphaFoldDB" id="A0A7V8EJJ8"/>
<dbReference type="EMBL" id="WOWR01000005">
    <property type="protein sequence ID" value="KAF0255717.1"/>
    <property type="molecule type" value="Genomic_DNA"/>
</dbReference>
<protein>
    <submittedName>
        <fullName evidence="1">Uncharacterized protein</fullName>
    </submittedName>
</protein>
<evidence type="ECO:0000313" key="1">
    <source>
        <dbReference type="EMBL" id="KAF0255717.1"/>
    </source>
</evidence>
<gene>
    <name evidence="1" type="ORF">GN299_06395</name>
</gene>
<evidence type="ECO:0000313" key="2">
    <source>
        <dbReference type="Proteomes" id="UP000442695"/>
    </source>
</evidence>
<name>A0A7V8EJJ8_PSEPU</name>
<accession>A0A7V8EJJ8</accession>